<feature type="chain" id="PRO_5003841008" evidence="1">
    <location>
        <begin position="22"/>
        <end position="678"/>
    </location>
</feature>
<dbReference type="Pfam" id="PF13306">
    <property type="entry name" value="LRR_5"/>
    <property type="match status" value="2"/>
</dbReference>
<dbReference type="InterPro" id="IPR026444">
    <property type="entry name" value="Secre_tail"/>
</dbReference>
<dbReference type="SUPFAM" id="SSF52058">
    <property type="entry name" value="L domain-like"/>
    <property type="match status" value="1"/>
</dbReference>
<evidence type="ECO:0000313" key="2">
    <source>
        <dbReference type="EMBL" id="EJZ65201.1"/>
    </source>
</evidence>
<sequence>MKKIVTLFVAIAAFCGFTSKAEEATTFEVNRIKYTVTGENSVGVSGLNENYEPGEVKLTEVIIPSTVENAGKNYTVTSVEEYAFRWTSGILKIELPNTVTELKNNAIYYNDDLEEIVLSENITKLGEYSLASNRKLKSLAIPAGVTEIPQSCFASDEGLTSITFASDFTSIGNGAFYKAGMAEITIPGSCKTIGNNAFQLCPNLSKVTLGEGVETLNEGAFRECAKLTEINLPASLKTIGQYAFLNDVMLSSVRIPVGVTEIGNAAFSNVGVTAFEVETGNTACQAINGVLYSAEGNILLAYPLNATATEYTIADGCLGVGEGAFAHTTLQKVIVPEGMRAFDDNAFSESSLTEINFPESLVLFGNQAFAKTQLTTVVLPENMTNVYEGTFAQSTKLQSLTIPSGIRTIESYAFNGCTALTEIHCLGAEPATLNYYEGYDHPFNGIDASQVKVYVPKGFKSAYESSEWGYQFDNIIESNTGIFLQESTNPANDAEMESIGTIEITFPENASLVEQFPSVKVVKGQELYGEPVENAGGWMAFASGKKVNVFPADEYQEGPQPIPMEDGVDYYVTIPAGIVKNAEGSLNQKIVLHFVGKIESGVDQIESNDCFVTNNNGTLNVVLGNLTDCTVELFNATGNLINSISHAQGTATLHVESNGLYIIRIVSGDTIKTFKIVK</sequence>
<evidence type="ECO:0000256" key="1">
    <source>
        <dbReference type="SAM" id="SignalP"/>
    </source>
</evidence>
<gene>
    <name evidence="2" type="ORF">HMPREF9448_00932</name>
</gene>
<dbReference type="NCBIfam" id="TIGR04183">
    <property type="entry name" value="Por_Secre_tail"/>
    <property type="match status" value="1"/>
</dbReference>
<dbReference type="GeneID" id="77848237"/>
<dbReference type="InterPro" id="IPR053139">
    <property type="entry name" value="Surface_bspA-like"/>
</dbReference>
<dbReference type="STRING" id="742726.HMPREF9448_00932"/>
<dbReference type="EMBL" id="ADLE01000007">
    <property type="protein sequence ID" value="EJZ65201.1"/>
    <property type="molecule type" value="Genomic_DNA"/>
</dbReference>
<dbReference type="PANTHER" id="PTHR45661:SF3">
    <property type="entry name" value="IG-LIKE DOMAIN-CONTAINING PROTEIN"/>
    <property type="match status" value="1"/>
</dbReference>
<organism evidence="2 3">
    <name type="scientific">Barnesiella intestinihominis YIT 11860</name>
    <dbReference type="NCBI Taxonomy" id="742726"/>
    <lineage>
        <taxon>Bacteria</taxon>
        <taxon>Pseudomonadati</taxon>
        <taxon>Bacteroidota</taxon>
        <taxon>Bacteroidia</taxon>
        <taxon>Bacteroidales</taxon>
        <taxon>Barnesiellaceae</taxon>
        <taxon>Barnesiella</taxon>
    </lineage>
</organism>
<dbReference type="HOGENOM" id="CLU_430745_0_0_10"/>
<dbReference type="InterPro" id="IPR026906">
    <property type="entry name" value="LRR_5"/>
</dbReference>
<dbReference type="eggNOG" id="COG5492">
    <property type="taxonomic scope" value="Bacteria"/>
</dbReference>
<name>K0X429_9BACT</name>
<comment type="caution">
    <text evidence="2">The sequence shown here is derived from an EMBL/GenBank/DDBJ whole genome shotgun (WGS) entry which is preliminary data.</text>
</comment>
<dbReference type="InterPro" id="IPR032675">
    <property type="entry name" value="LRR_dom_sf"/>
</dbReference>
<dbReference type="RefSeq" id="WP_008861425.1">
    <property type="nucleotide sequence ID" value="NZ_CAXSYG010000007.1"/>
</dbReference>
<dbReference type="Gene3D" id="3.80.10.10">
    <property type="entry name" value="Ribonuclease Inhibitor"/>
    <property type="match status" value="2"/>
</dbReference>
<evidence type="ECO:0000313" key="3">
    <source>
        <dbReference type="Proteomes" id="UP000006044"/>
    </source>
</evidence>
<proteinExistence type="predicted"/>
<dbReference type="OrthoDB" id="1066099at2"/>
<protein>
    <submittedName>
        <fullName evidence="2">Por secretion system C-terminal sorting domain-containing protein</fullName>
    </submittedName>
</protein>
<dbReference type="AlphaFoldDB" id="K0X429"/>
<accession>K0X429</accession>
<feature type="signal peptide" evidence="1">
    <location>
        <begin position="1"/>
        <end position="21"/>
    </location>
</feature>
<dbReference type="PANTHER" id="PTHR45661">
    <property type="entry name" value="SURFACE ANTIGEN"/>
    <property type="match status" value="1"/>
</dbReference>
<keyword evidence="3" id="KW-1185">Reference proteome</keyword>
<reference evidence="2 3" key="1">
    <citation type="submission" date="2012-08" db="EMBL/GenBank/DDBJ databases">
        <title>The Genome Sequence of Barnesiella intestinihominis YIT 11860.</title>
        <authorList>
            <consortium name="The Broad Institute Genome Sequencing Platform"/>
            <person name="Earl A."/>
            <person name="Ward D."/>
            <person name="Feldgarden M."/>
            <person name="Gevers D."/>
            <person name="Morotomi M."/>
            <person name="Walker B."/>
            <person name="Young S.K."/>
            <person name="Zeng Q."/>
            <person name="Gargeya S."/>
            <person name="Fitzgerald M."/>
            <person name="Haas B."/>
            <person name="Abouelleil A."/>
            <person name="Alvarado L."/>
            <person name="Arachchi H.M."/>
            <person name="Berlin A.M."/>
            <person name="Chapman S.B."/>
            <person name="Goldberg J."/>
            <person name="Griggs A."/>
            <person name="Gujja S."/>
            <person name="Hansen M."/>
            <person name="Howarth C."/>
            <person name="Imamovic A."/>
            <person name="Larimer J."/>
            <person name="McCowen C."/>
            <person name="Montmayeur A."/>
            <person name="Murphy C."/>
            <person name="Neiman D."/>
            <person name="Pearson M."/>
            <person name="Priest M."/>
            <person name="Roberts A."/>
            <person name="Saif S."/>
            <person name="Shea T."/>
            <person name="Sisk P."/>
            <person name="Sykes S."/>
            <person name="Wortman J."/>
            <person name="Nusbaum C."/>
            <person name="Birren B."/>
        </authorList>
    </citation>
    <scope>NUCLEOTIDE SEQUENCE [LARGE SCALE GENOMIC DNA]</scope>
    <source>
        <strain evidence="2 3">YIT 11860</strain>
    </source>
</reference>
<keyword evidence="1" id="KW-0732">Signal</keyword>
<dbReference type="Proteomes" id="UP000006044">
    <property type="component" value="Unassembled WGS sequence"/>
</dbReference>